<feature type="region of interest" description="Disordered" evidence="1">
    <location>
        <begin position="70"/>
        <end position="89"/>
    </location>
</feature>
<sequence length="168" mass="17883">MNSFQAEWDALVSQAHQAQGARTQLNSAPPAGGAGTGPGGPDRLATDPTAKKASAKYIDEELLSHLRSAGRMASEEPAPGLLGSERSQPGGMMQNWEAWQGVEYVLSKRGKQVRNLEQRLEGERDALRGTRVLFQTQDGLVHNPLTAVSGPSSSLLPGTEPTSLRPAE</sequence>
<feature type="region of interest" description="Disordered" evidence="1">
    <location>
        <begin position="1"/>
        <end position="53"/>
    </location>
</feature>
<dbReference type="RefSeq" id="WP_209268822.1">
    <property type="nucleotide sequence ID" value="NZ_JAFFZN010000055.1"/>
</dbReference>
<keyword evidence="3" id="KW-1185">Reference proteome</keyword>
<name>A0ABS3X3V6_9ACTN</name>
<organism evidence="2 3">
    <name type="scientific">Streptomyces spirodelae</name>
    <dbReference type="NCBI Taxonomy" id="2812904"/>
    <lineage>
        <taxon>Bacteria</taxon>
        <taxon>Bacillati</taxon>
        <taxon>Actinomycetota</taxon>
        <taxon>Actinomycetes</taxon>
        <taxon>Kitasatosporales</taxon>
        <taxon>Streptomycetaceae</taxon>
        <taxon>Streptomyces</taxon>
    </lineage>
</organism>
<gene>
    <name evidence="2" type="ORF">JW592_32150</name>
</gene>
<evidence type="ECO:0000256" key="1">
    <source>
        <dbReference type="SAM" id="MobiDB-lite"/>
    </source>
</evidence>
<proteinExistence type="predicted"/>
<comment type="caution">
    <text evidence="2">The sequence shown here is derived from an EMBL/GenBank/DDBJ whole genome shotgun (WGS) entry which is preliminary data.</text>
</comment>
<protein>
    <submittedName>
        <fullName evidence="2">Uncharacterized protein</fullName>
    </submittedName>
</protein>
<feature type="compositionally biased region" description="Polar residues" evidence="1">
    <location>
        <begin position="14"/>
        <end position="27"/>
    </location>
</feature>
<evidence type="ECO:0000313" key="2">
    <source>
        <dbReference type="EMBL" id="MBO8190065.1"/>
    </source>
</evidence>
<accession>A0ABS3X3V6</accession>
<dbReference type="EMBL" id="JAFFZN010000055">
    <property type="protein sequence ID" value="MBO8190065.1"/>
    <property type="molecule type" value="Genomic_DNA"/>
</dbReference>
<dbReference type="Proteomes" id="UP001518976">
    <property type="component" value="Unassembled WGS sequence"/>
</dbReference>
<feature type="compositionally biased region" description="Polar residues" evidence="1">
    <location>
        <begin position="149"/>
        <end position="162"/>
    </location>
</feature>
<reference evidence="2 3" key="1">
    <citation type="submission" date="2021-02" db="EMBL/GenBank/DDBJ databases">
        <title>Streptomyces spirodelae sp. nov., isolated from duckweed.</title>
        <authorList>
            <person name="Saimee Y."/>
            <person name="Duangmal K."/>
        </authorList>
    </citation>
    <scope>NUCLEOTIDE SEQUENCE [LARGE SCALE GENOMIC DNA]</scope>
    <source>
        <strain evidence="2 3">DW4-2</strain>
    </source>
</reference>
<evidence type="ECO:0000313" key="3">
    <source>
        <dbReference type="Proteomes" id="UP001518976"/>
    </source>
</evidence>
<feature type="region of interest" description="Disordered" evidence="1">
    <location>
        <begin position="144"/>
        <end position="168"/>
    </location>
</feature>